<proteinExistence type="predicted"/>
<evidence type="ECO:0000313" key="2">
    <source>
        <dbReference type="Proteomes" id="UP000218327"/>
    </source>
</evidence>
<dbReference type="AlphaFoldDB" id="A0A2A5AXS4"/>
<dbReference type="Proteomes" id="UP000218327">
    <property type="component" value="Unassembled WGS sequence"/>
</dbReference>
<dbReference type="EMBL" id="NVVJ01000030">
    <property type="protein sequence ID" value="PCJ24107.1"/>
    <property type="molecule type" value="Genomic_DNA"/>
</dbReference>
<comment type="caution">
    <text evidence="1">The sequence shown here is derived from an EMBL/GenBank/DDBJ whole genome shotgun (WGS) entry which is preliminary data.</text>
</comment>
<accession>A0A2A5AXS4</accession>
<evidence type="ECO:0000313" key="1">
    <source>
        <dbReference type="EMBL" id="PCJ24107.1"/>
    </source>
</evidence>
<reference evidence="2" key="1">
    <citation type="submission" date="2017-08" db="EMBL/GenBank/DDBJ databases">
        <title>A dynamic microbial community with high functional redundancy inhabits the cold, oxic subseafloor aquifer.</title>
        <authorList>
            <person name="Tully B.J."/>
            <person name="Wheat C.G."/>
            <person name="Glazer B.T."/>
            <person name="Huber J.A."/>
        </authorList>
    </citation>
    <scope>NUCLEOTIDE SEQUENCE [LARGE SCALE GENOMIC DNA]</scope>
</reference>
<sequence>MPRQPAIRIRMSLALKADISNMPEFAKTIKTHEKLRAYAKELGYVETADFSSIVGSYDFGGKVVDPATGDE</sequence>
<protein>
    <submittedName>
        <fullName evidence="1">Uncharacterized protein</fullName>
    </submittedName>
</protein>
<name>A0A2A5AXS4_9GAMM</name>
<organism evidence="1 2">
    <name type="scientific">SAR86 cluster bacterium</name>
    <dbReference type="NCBI Taxonomy" id="2030880"/>
    <lineage>
        <taxon>Bacteria</taxon>
        <taxon>Pseudomonadati</taxon>
        <taxon>Pseudomonadota</taxon>
        <taxon>Gammaproteobacteria</taxon>
        <taxon>SAR86 cluster</taxon>
    </lineage>
</organism>
<gene>
    <name evidence="1" type="ORF">COA96_10200</name>
</gene>